<dbReference type="STRING" id="243233.MCA2079"/>
<dbReference type="FunFam" id="3.40.640.10:FF:000004">
    <property type="entry name" value="Acetylornithine aminotransferase"/>
    <property type="match status" value="1"/>
</dbReference>
<dbReference type="InterPro" id="IPR015421">
    <property type="entry name" value="PyrdxlP-dep_Trfase_major"/>
</dbReference>
<dbReference type="GO" id="GO:0003992">
    <property type="term" value="F:N2-acetyl-L-ornithine:2-oxoglutarate 5-aminotransferase activity"/>
    <property type="evidence" value="ECO:0007669"/>
    <property type="project" value="UniProtKB-UniRule"/>
</dbReference>
<dbReference type="PANTHER" id="PTHR11986:SF79">
    <property type="entry name" value="ACETYLORNITHINE AMINOTRANSFERASE, MITOCHONDRIAL"/>
    <property type="match status" value="1"/>
</dbReference>
<name>Q606D9_METCA</name>
<dbReference type="Pfam" id="PF00202">
    <property type="entry name" value="Aminotran_3"/>
    <property type="match status" value="1"/>
</dbReference>
<comment type="similarity">
    <text evidence="5">Belongs to the class-III pyridoxal-phosphate-dependent aminotransferase family. ArgD subfamily.</text>
</comment>
<dbReference type="EMBL" id="AE017282">
    <property type="protein sequence ID" value="AAU91944.1"/>
    <property type="molecule type" value="Genomic_DNA"/>
</dbReference>
<evidence type="ECO:0000256" key="2">
    <source>
        <dbReference type="ARBA" id="ARBA00022605"/>
    </source>
</evidence>
<comment type="miscellaneous">
    <text evidence="5">May also have succinyldiaminopimelate aminotransferase activity, thus carrying out the corresponding step in lysine biosynthesis.</text>
</comment>
<comment type="catalytic activity">
    <reaction evidence="5">
        <text>N(2)-acetyl-L-ornithine + 2-oxoglutarate = N-acetyl-L-glutamate 5-semialdehyde + L-glutamate</text>
        <dbReference type="Rhea" id="RHEA:18049"/>
        <dbReference type="ChEBI" id="CHEBI:16810"/>
        <dbReference type="ChEBI" id="CHEBI:29123"/>
        <dbReference type="ChEBI" id="CHEBI:29985"/>
        <dbReference type="ChEBI" id="CHEBI:57805"/>
        <dbReference type="EC" id="2.6.1.11"/>
    </reaction>
</comment>
<dbReference type="InterPro" id="IPR050103">
    <property type="entry name" value="Class-III_PLP-dep_AT"/>
</dbReference>
<sequence>MTSNIMPTYARQPVTFTHGEGAWLFDTEGKRYLDAVSGVAVCSLGHAHPAVAKALCDQAGRLVHCSNLYRIGLQEDLAKQLCDLSGMDNAFFCNSGAEANEAALKIARRYGHHRGIDTPKIVVMEGSFHGRTLATLSATGNPKVQEGFAPLVGGFVRLPYGDAEAVAAVDDPDVVAVLVEPVQGEGGVRIPPDDYLARLKSLCERRGWLLMLDEVQTGMGRTGRMFGHQHTGVTPDVMALAKALGNGVPIGACLARGVAAEMLTAGKHGSTFGGNPLACAAALAVIDTLTRQSLAQRAEILGQRLLDGFRTRLSGRPGVIEIRGLGLMIGLELERPCTRLVGMALEQGLLINVTAERTVRLLPPLILTDAQADDLVERLCSLVEAHLDAAG</sequence>
<dbReference type="Gene3D" id="3.40.640.10">
    <property type="entry name" value="Type I PLP-dependent aspartate aminotransferase-like (Major domain)"/>
    <property type="match status" value="1"/>
</dbReference>
<evidence type="ECO:0000313" key="7">
    <source>
        <dbReference type="Proteomes" id="UP000006821"/>
    </source>
</evidence>
<evidence type="ECO:0000256" key="1">
    <source>
        <dbReference type="ARBA" id="ARBA00022576"/>
    </source>
</evidence>
<evidence type="ECO:0000313" key="6">
    <source>
        <dbReference type="EMBL" id="AAU91944.1"/>
    </source>
</evidence>
<feature type="binding site" evidence="5">
    <location>
        <position position="131"/>
    </location>
    <ligand>
        <name>N(2)-acetyl-L-ornithine</name>
        <dbReference type="ChEBI" id="CHEBI:57805"/>
    </ligand>
</feature>
<feature type="binding site" evidence="5">
    <location>
        <begin position="96"/>
        <end position="97"/>
    </location>
    <ligand>
        <name>pyridoxal 5'-phosphate</name>
        <dbReference type="ChEBI" id="CHEBI:597326"/>
    </ligand>
</feature>
<dbReference type="KEGG" id="mca:MCA2079"/>
<feature type="binding site" evidence="5">
    <location>
        <position position="270"/>
    </location>
    <ligand>
        <name>N(2)-acetyl-L-ornithine</name>
        <dbReference type="ChEBI" id="CHEBI:57805"/>
    </ligand>
</feature>
<dbReference type="NCBIfam" id="TIGR00707">
    <property type="entry name" value="argD"/>
    <property type="match status" value="1"/>
</dbReference>
<dbReference type="InterPro" id="IPR005814">
    <property type="entry name" value="Aminotrans_3"/>
</dbReference>
<dbReference type="CDD" id="cd00610">
    <property type="entry name" value="OAT_like"/>
    <property type="match status" value="1"/>
</dbReference>
<keyword evidence="5" id="KW-0963">Cytoplasm</keyword>
<comment type="pathway">
    <text evidence="5">Amino-acid biosynthesis; L-arginine biosynthesis; N(2)-acetyl-L-ornithine from L-glutamate: step 4/4.</text>
</comment>
<dbReference type="GO" id="GO:0005737">
    <property type="term" value="C:cytoplasm"/>
    <property type="evidence" value="ECO:0007669"/>
    <property type="project" value="UniProtKB-SubCell"/>
</dbReference>
<dbReference type="HOGENOM" id="CLU_016922_10_1_6"/>
<dbReference type="Gene3D" id="3.90.1150.10">
    <property type="entry name" value="Aspartate Aminotransferase, domain 1"/>
    <property type="match status" value="1"/>
</dbReference>
<evidence type="ECO:0000256" key="4">
    <source>
        <dbReference type="ARBA" id="ARBA00022898"/>
    </source>
</evidence>
<dbReference type="GO" id="GO:0030170">
    <property type="term" value="F:pyridoxal phosphate binding"/>
    <property type="evidence" value="ECO:0007669"/>
    <property type="project" value="InterPro"/>
</dbReference>
<evidence type="ECO:0000256" key="5">
    <source>
        <dbReference type="HAMAP-Rule" id="MF_01107"/>
    </source>
</evidence>
<dbReference type="InterPro" id="IPR015422">
    <property type="entry name" value="PyrdxlP-dep_Trfase_small"/>
</dbReference>
<keyword evidence="5" id="KW-0055">Arginine biosynthesis</keyword>
<dbReference type="SUPFAM" id="SSF53383">
    <property type="entry name" value="PLP-dependent transferases"/>
    <property type="match status" value="1"/>
</dbReference>
<dbReference type="GO" id="GO:0042802">
    <property type="term" value="F:identical protein binding"/>
    <property type="evidence" value="ECO:0007669"/>
    <property type="project" value="TreeGrafter"/>
</dbReference>
<feature type="modified residue" description="N6-(pyridoxal phosphate)lysine" evidence="5">
    <location>
        <position position="242"/>
    </location>
</feature>
<keyword evidence="1 5" id="KW-0032">Aminotransferase</keyword>
<gene>
    <name evidence="5 6" type="primary">argD</name>
    <name evidence="6" type="ordered locus">MCA2079</name>
</gene>
<dbReference type="PIRSF" id="PIRSF000521">
    <property type="entry name" value="Transaminase_4ab_Lys_Orn"/>
    <property type="match status" value="1"/>
</dbReference>
<dbReference type="AlphaFoldDB" id="Q606D9"/>
<accession>Q606D9</accession>
<dbReference type="EC" id="2.6.1.11" evidence="5"/>
<comment type="subcellular location">
    <subcellularLocation>
        <location evidence="5">Cytoplasm</location>
    </subcellularLocation>
</comment>
<proteinExistence type="inferred from homology"/>
<protein>
    <recommendedName>
        <fullName evidence="5">Acetylornithine aminotransferase</fullName>
        <shortName evidence="5">ACOAT</shortName>
        <ecNumber evidence="5">2.6.1.11</ecNumber>
    </recommendedName>
</protein>
<organism evidence="6 7">
    <name type="scientific">Methylococcus capsulatus (strain ATCC 33009 / NCIMB 11132 / Bath)</name>
    <dbReference type="NCBI Taxonomy" id="243233"/>
    <lineage>
        <taxon>Bacteria</taxon>
        <taxon>Pseudomonadati</taxon>
        <taxon>Pseudomonadota</taxon>
        <taxon>Gammaproteobacteria</taxon>
        <taxon>Methylococcales</taxon>
        <taxon>Methylococcaceae</taxon>
        <taxon>Methylococcus</taxon>
    </lineage>
</organism>
<feature type="binding site" evidence="5">
    <location>
        <position position="128"/>
    </location>
    <ligand>
        <name>pyridoxal 5'-phosphate</name>
        <dbReference type="ChEBI" id="CHEBI:597326"/>
    </ligand>
</feature>
<comment type="cofactor">
    <cofactor evidence="5">
        <name>pyridoxal 5'-phosphate</name>
        <dbReference type="ChEBI" id="CHEBI:597326"/>
    </cofactor>
    <text evidence="5">Binds 1 pyridoxal phosphate per subunit.</text>
</comment>
<dbReference type="GO" id="GO:0006526">
    <property type="term" value="P:L-arginine biosynthetic process"/>
    <property type="evidence" value="ECO:0007669"/>
    <property type="project" value="UniProtKB-UniRule"/>
</dbReference>
<dbReference type="PANTHER" id="PTHR11986">
    <property type="entry name" value="AMINOTRANSFERASE CLASS III"/>
    <property type="match status" value="1"/>
</dbReference>
<dbReference type="eggNOG" id="COG4992">
    <property type="taxonomic scope" value="Bacteria"/>
</dbReference>
<dbReference type="UniPathway" id="UPA00068">
    <property type="reaction ID" value="UER00109"/>
</dbReference>
<comment type="subunit">
    <text evidence="5">Homodimer.</text>
</comment>
<reference evidence="6 7" key="1">
    <citation type="journal article" date="2004" name="PLoS Biol.">
        <title>Genomic insights into methanotrophy: the complete genome sequence of Methylococcus capsulatus (Bath).</title>
        <authorList>
            <person name="Ward N.L."/>
            <person name="Larsen O."/>
            <person name="Sakwa J."/>
            <person name="Bruseth L."/>
            <person name="Khouri H.M."/>
            <person name="Durkin A.S."/>
            <person name="Dimitrov G."/>
            <person name="Jiang L."/>
            <person name="Scanlan D."/>
            <person name="Kang K.H."/>
            <person name="Lewis M.R."/>
            <person name="Nelson K.E."/>
            <person name="Methe B.A."/>
            <person name="Wu M."/>
            <person name="Heidelberg J.F."/>
            <person name="Paulsen I.T."/>
            <person name="Fouts D.E."/>
            <person name="Ravel J."/>
            <person name="Tettelin H."/>
            <person name="Ren Q."/>
            <person name="Read T.D."/>
            <person name="DeBoy R.T."/>
            <person name="Seshadri R."/>
            <person name="Salzberg S.L."/>
            <person name="Jensen H.B."/>
            <person name="Birkeland N.K."/>
            <person name="Nelson W.C."/>
            <person name="Dodson R.J."/>
            <person name="Grindhaug S.H."/>
            <person name="Holt I.E."/>
            <person name="Eidhammer I."/>
            <person name="Jonasen I."/>
            <person name="Vanaken S."/>
            <person name="Utterback T.R."/>
            <person name="Feldblyum T.V."/>
            <person name="Fraser C.M."/>
            <person name="Lillehaug J.R."/>
            <person name="Eisen J.A."/>
        </authorList>
    </citation>
    <scope>NUCLEOTIDE SEQUENCE [LARGE SCALE GENOMIC DNA]</scope>
    <source>
        <strain evidence="7">ATCC 33009 / NCIMB 11132 / Bath</strain>
    </source>
</reference>
<keyword evidence="2 5" id="KW-0028">Amino-acid biosynthesis</keyword>
<dbReference type="InterPro" id="IPR004636">
    <property type="entry name" value="AcOrn/SuccOrn_fam"/>
</dbReference>
<dbReference type="RefSeq" id="WP_010961322.1">
    <property type="nucleotide sequence ID" value="NC_002977.6"/>
</dbReference>
<dbReference type="HAMAP" id="MF_01107">
    <property type="entry name" value="ArgD_aminotrans_3"/>
    <property type="match status" value="1"/>
</dbReference>
<keyword evidence="3 5" id="KW-0808">Transferase</keyword>
<feature type="binding site" evidence="5">
    <location>
        <position position="271"/>
    </location>
    <ligand>
        <name>pyridoxal 5'-phosphate</name>
        <dbReference type="ChEBI" id="CHEBI:597326"/>
    </ligand>
</feature>
<dbReference type="InterPro" id="IPR049704">
    <property type="entry name" value="Aminotrans_3_PPA_site"/>
</dbReference>
<dbReference type="GeneID" id="88224304"/>
<evidence type="ECO:0000256" key="3">
    <source>
        <dbReference type="ARBA" id="ARBA00022679"/>
    </source>
</evidence>
<feature type="binding site" evidence="5">
    <location>
        <begin position="213"/>
        <end position="216"/>
    </location>
    <ligand>
        <name>pyridoxal 5'-phosphate</name>
        <dbReference type="ChEBI" id="CHEBI:597326"/>
    </ligand>
</feature>
<keyword evidence="4 5" id="KW-0663">Pyridoxal phosphate</keyword>
<dbReference type="NCBIfam" id="NF002325">
    <property type="entry name" value="PRK01278.1"/>
    <property type="match status" value="1"/>
</dbReference>
<dbReference type="Proteomes" id="UP000006821">
    <property type="component" value="Chromosome"/>
</dbReference>
<dbReference type="PROSITE" id="PS00600">
    <property type="entry name" value="AA_TRANSFER_CLASS_3"/>
    <property type="match status" value="1"/>
</dbReference>
<dbReference type="InterPro" id="IPR015424">
    <property type="entry name" value="PyrdxlP-dep_Trfase"/>
</dbReference>